<evidence type="ECO:0000256" key="5">
    <source>
        <dbReference type="ARBA" id="ARBA00013203"/>
    </source>
</evidence>
<dbReference type="GO" id="GO:0004712">
    <property type="term" value="F:protein serine/threonine/tyrosine kinase activity"/>
    <property type="evidence" value="ECO:0007669"/>
    <property type="project" value="UniProtKB-EC"/>
</dbReference>
<comment type="catalytic activity">
    <reaction evidence="19">
        <text>L-tyrosyl-[protein] + ATP = O-phospho-L-tyrosyl-[protein] + ADP + H(+)</text>
        <dbReference type="Rhea" id="RHEA:10596"/>
        <dbReference type="Rhea" id="RHEA-COMP:10136"/>
        <dbReference type="Rhea" id="RHEA-COMP:20101"/>
        <dbReference type="ChEBI" id="CHEBI:15378"/>
        <dbReference type="ChEBI" id="CHEBI:30616"/>
        <dbReference type="ChEBI" id="CHEBI:46858"/>
        <dbReference type="ChEBI" id="CHEBI:61978"/>
        <dbReference type="ChEBI" id="CHEBI:456216"/>
        <dbReference type="EC" id="2.7.12.1"/>
    </reaction>
</comment>
<accession>A0AAD9CLP2</accession>
<dbReference type="GO" id="GO:0070161">
    <property type="term" value="C:anchoring junction"/>
    <property type="evidence" value="ECO:0007669"/>
    <property type="project" value="UniProtKB-SubCell"/>
</dbReference>
<evidence type="ECO:0000256" key="20">
    <source>
        <dbReference type="PROSITE-ProRule" id="PRU10141"/>
    </source>
</evidence>
<keyword evidence="11 20" id="KW-0067">ATP-binding</keyword>
<dbReference type="GO" id="GO:0005524">
    <property type="term" value="F:ATP binding"/>
    <property type="evidence" value="ECO:0007669"/>
    <property type="project" value="UniProtKB-UniRule"/>
</dbReference>
<dbReference type="PANTHER" id="PTHR46392">
    <property type="entry name" value="DUAL SERINE/THREONINE AND TYROSINE PROTEIN KINASE"/>
    <property type="match status" value="1"/>
</dbReference>
<evidence type="ECO:0000256" key="1">
    <source>
        <dbReference type="ARBA" id="ARBA00004187"/>
    </source>
</evidence>
<evidence type="ECO:0000256" key="16">
    <source>
        <dbReference type="ARBA" id="ARBA00042638"/>
    </source>
</evidence>
<dbReference type="GO" id="GO:0045743">
    <property type="term" value="P:positive regulation of fibroblast growth factor receptor signaling pathway"/>
    <property type="evidence" value="ECO:0007669"/>
    <property type="project" value="TreeGrafter"/>
</dbReference>
<proteinExistence type="predicted"/>
<organism evidence="22 23">
    <name type="scientific">Dissostichus eleginoides</name>
    <name type="common">Patagonian toothfish</name>
    <name type="synonym">Dissostichus amissus</name>
    <dbReference type="NCBI Taxonomy" id="100907"/>
    <lineage>
        <taxon>Eukaryota</taxon>
        <taxon>Metazoa</taxon>
        <taxon>Chordata</taxon>
        <taxon>Craniata</taxon>
        <taxon>Vertebrata</taxon>
        <taxon>Euteleostomi</taxon>
        <taxon>Actinopterygii</taxon>
        <taxon>Neopterygii</taxon>
        <taxon>Teleostei</taxon>
        <taxon>Neoteleostei</taxon>
        <taxon>Acanthomorphata</taxon>
        <taxon>Eupercaria</taxon>
        <taxon>Perciformes</taxon>
        <taxon>Notothenioidei</taxon>
        <taxon>Nototheniidae</taxon>
        <taxon>Dissostichus</taxon>
    </lineage>
</organism>
<feature type="binding site" evidence="20">
    <location>
        <position position="616"/>
    </location>
    <ligand>
        <name>ATP</name>
        <dbReference type="ChEBI" id="CHEBI:30616"/>
    </ligand>
</feature>
<evidence type="ECO:0000256" key="13">
    <source>
        <dbReference type="ARBA" id="ARBA00023137"/>
    </source>
</evidence>
<keyword evidence="8" id="KW-0808">Transferase</keyword>
<dbReference type="PROSITE" id="PS00108">
    <property type="entry name" value="PROTEIN_KINASE_ST"/>
    <property type="match status" value="1"/>
</dbReference>
<evidence type="ECO:0000259" key="21">
    <source>
        <dbReference type="PROSITE" id="PS50011"/>
    </source>
</evidence>
<dbReference type="PROSITE" id="PS50011">
    <property type="entry name" value="PROTEIN_KINASE_DOM"/>
    <property type="match status" value="1"/>
</dbReference>
<dbReference type="GO" id="GO:0016323">
    <property type="term" value="C:basolateral plasma membrane"/>
    <property type="evidence" value="ECO:0007669"/>
    <property type="project" value="UniProtKB-SubCell"/>
</dbReference>
<dbReference type="GO" id="GO:0004674">
    <property type="term" value="F:protein serine/threonine kinase activity"/>
    <property type="evidence" value="ECO:0007669"/>
    <property type="project" value="UniProtKB-KW"/>
</dbReference>
<keyword evidence="12" id="KW-0965">Cell junction</keyword>
<evidence type="ECO:0000256" key="15">
    <source>
        <dbReference type="ARBA" id="ARBA00041268"/>
    </source>
</evidence>
<comment type="catalytic activity">
    <reaction evidence="18">
        <text>L-threonyl-[protein] + ATP = O-phospho-L-threonyl-[protein] + ADP + H(+)</text>
        <dbReference type="Rhea" id="RHEA:46608"/>
        <dbReference type="Rhea" id="RHEA-COMP:11060"/>
        <dbReference type="Rhea" id="RHEA-COMP:11605"/>
        <dbReference type="ChEBI" id="CHEBI:15378"/>
        <dbReference type="ChEBI" id="CHEBI:30013"/>
        <dbReference type="ChEBI" id="CHEBI:30616"/>
        <dbReference type="ChEBI" id="CHEBI:61977"/>
        <dbReference type="ChEBI" id="CHEBI:456216"/>
        <dbReference type="EC" id="2.7.12.1"/>
    </reaction>
</comment>
<dbReference type="GO" id="GO:0044344">
    <property type="term" value="P:cellular response to fibroblast growth factor stimulus"/>
    <property type="evidence" value="ECO:0007669"/>
    <property type="project" value="TreeGrafter"/>
</dbReference>
<gene>
    <name evidence="22" type="ORF">KUDE01_004943</name>
</gene>
<dbReference type="Pfam" id="PF00069">
    <property type="entry name" value="Pkinase"/>
    <property type="match status" value="1"/>
</dbReference>
<keyword evidence="23" id="KW-1185">Reference proteome</keyword>
<dbReference type="PANTHER" id="PTHR46392:SF1">
    <property type="entry name" value="DUAL SERINE_THREONINE AND TYROSINE PROTEIN KINASE"/>
    <property type="match status" value="1"/>
</dbReference>
<dbReference type="GO" id="GO:0043066">
    <property type="term" value="P:negative regulation of apoptotic process"/>
    <property type="evidence" value="ECO:0007669"/>
    <property type="project" value="TreeGrafter"/>
</dbReference>
<comment type="caution">
    <text evidence="22">The sequence shown here is derived from an EMBL/GenBank/DDBJ whole genome shotgun (WGS) entry which is preliminary data.</text>
</comment>
<dbReference type="InterPro" id="IPR000719">
    <property type="entry name" value="Prot_kinase_dom"/>
</dbReference>
<evidence type="ECO:0000313" key="22">
    <source>
        <dbReference type="EMBL" id="KAK1901979.1"/>
    </source>
</evidence>
<evidence type="ECO:0000256" key="4">
    <source>
        <dbReference type="ARBA" id="ARBA00004496"/>
    </source>
</evidence>
<sequence length="840" mass="94576">MEGNVQQQKTTPLARELTRTFNSYNKHTIQLKKNLKETNAFFREIRQNYSNACASTMSSESASFEAGQLSCISFPSHEEEFLRNTVGAAPYILVLGQDCAARYQLLNCLLGERLLPLGPEAGQACEGVQGTVCKRRKLCFTHGRQTRLSLALPGQYELVHQLAANCGRWDTVPREDLEIHEECEDPAHRLAELEITLHHPLLQEAKVMVVPCPSVQPIEEVLEDFTRGVVPIILYAINQDSLSTEQVAELWKLLSLGFLCGPMANCPCGAPTQTPAPGAKPQSVLNQQVEAANLLNGVHCRCLDLFINQAFDMQRDLQITPRRLEYTREKEGELFTSLMAIANRKQEEMKEMIVETLGSMKEQLLEDAANLEFTDIIVTTNGEPFTSKEIKSCIHQIQELIVVRLNQAVANKLISSVDYLRESFVGTLERCLNSLEKSHMDTSVHNITSNHLKQLLNAAYHVEITFTSGSSVTRLFWEQIKQIIHRITFVNPPAITTEWKRKVAQDAIESLSAAKLAKSICSQFRTRLNSSHEAFAASLRQLEEGHTGRLERTEDLWLRVRKDHAPRLARLSLESRSLRDVLLHGKPKLGRELGRGQYGVVYLCDSWGGHYPCALKSVVPPDDKHWNDLALEFHYTRSLPKHERLVDLHGSVIDHTYGGGSSIAVLLIMERLHRDLYTGLKAGLSLKERLLIALDVVEGIRFLHGQGLLHRDIKLKNVLLDKQNRAKITDLGFCKPEAMMSGSIVGTPIHMAPELFTGKYDNSVDVYAFGILFWYLCTGARPERLPTFDEECWQLMEACWNGDPLQRPLLGIVEPSLQSIMVRLCNCGSEQKRSSLEDSN</sequence>
<evidence type="ECO:0000256" key="10">
    <source>
        <dbReference type="ARBA" id="ARBA00022777"/>
    </source>
</evidence>
<dbReference type="SMART" id="SM00220">
    <property type="entry name" value="S_TKc"/>
    <property type="match status" value="1"/>
</dbReference>
<dbReference type="InterPro" id="IPR051302">
    <property type="entry name" value="Dual_SerThr-Tyr_Kinase"/>
</dbReference>
<evidence type="ECO:0000256" key="11">
    <source>
        <dbReference type="ARBA" id="ARBA00022840"/>
    </source>
</evidence>
<keyword evidence="6" id="KW-0963">Cytoplasm</keyword>
<dbReference type="GO" id="GO:0004713">
    <property type="term" value="F:protein tyrosine kinase activity"/>
    <property type="evidence" value="ECO:0007669"/>
    <property type="project" value="UniProtKB-KW"/>
</dbReference>
<evidence type="ECO:0000256" key="12">
    <source>
        <dbReference type="ARBA" id="ARBA00022949"/>
    </source>
</evidence>
<evidence type="ECO:0000256" key="8">
    <source>
        <dbReference type="ARBA" id="ARBA00022679"/>
    </source>
</evidence>
<dbReference type="Proteomes" id="UP001228049">
    <property type="component" value="Unassembled WGS sequence"/>
</dbReference>
<protein>
    <recommendedName>
        <fullName evidence="14">Dual serine/threonine and tyrosine protein kinase</fullName>
        <ecNumber evidence="5">2.7.12.1</ecNumber>
    </recommendedName>
    <alternativeName>
        <fullName evidence="16">Dusty protein kinase</fullName>
    </alternativeName>
    <alternativeName>
        <fullName evidence="15">Receptor-interacting serine/threonine-protein kinase 5</fullName>
    </alternativeName>
</protein>
<keyword evidence="13" id="KW-0829">Tyrosine-protein kinase</keyword>
<evidence type="ECO:0000313" key="23">
    <source>
        <dbReference type="Proteomes" id="UP001228049"/>
    </source>
</evidence>
<feature type="domain" description="Protein kinase" evidence="21">
    <location>
        <begin position="587"/>
        <end position="840"/>
    </location>
</feature>
<dbReference type="InterPro" id="IPR008271">
    <property type="entry name" value="Ser/Thr_kinase_AS"/>
</dbReference>
<evidence type="ECO:0000256" key="2">
    <source>
        <dbReference type="ARBA" id="ARBA00004221"/>
    </source>
</evidence>
<evidence type="ECO:0000256" key="7">
    <source>
        <dbReference type="ARBA" id="ARBA00022527"/>
    </source>
</evidence>
<evidence type="ECO:0000256" key="6">
    <source>
        <dbReference type="ARBA" id="ARBA00022490"/>
    </source>
</evidence>
<dbReference type="EMBL" id="JASDAP010000006">
    <property type="protein sequence ID" value="KAK1901979.1"/>
    <property type="molecule type" value="Genomic_DNA"/>
</dbReference>
<dbReference type="GO" id="GO:0005737">
    <property type="term" value="C:cytoplasm"/>
    <property type="evidence" value="ECO:0007669"/>
    <property type="project" value="UniProtKB-SubCell"/>
</dbReference>
<evidence type="ECO:0000256" key="3">
    <source>
        <dbReference type="ARBA" id="ARBA00004282"/>
    </source>
</evidence>
<reference evidence="22" key="1">
    <citation type="submission" date="2023-04" db="EMBL/GenBank/DDBJ databases">
        <title>Chromosome-level genome of Chaenocephalus aceratus.</title>
        <authorList>
            <person name="Park H."/>
        </authorList>
    </citation>
    <scope>NUCLEOTIDE SEQUENCE</scope>
    <source>
        <strain evidence="22">DE</strain>
        <tissue evidence="22">Muscle</tissue>
    </source>
</reference>
<dbReference type="EC" id="2.7.12.1" evidence="5"/>
<dbReference type="AlphaFoldDB" id="A0AAD9CLP2"/>
<dbReference type="InterPro" id="IPR011009">
    <property type="entry name" value="Kinase-like_dom_sf"/>
</dbReference>
<keyword evidence="10 22" id="KW-0418">Kinase</keyword>
<dbReference type="Gene3D" id="1.10.510.10">
    <property type="entry name" value="Transferase(Phosphotransferase) domain 1"/>
    <property type="match status" value="1"/>
</dbReference>
<comment type="catalytic activity">
    <reaction evidence="17">
        <text>L-seryl-[protein] + ATP = O-phospho-L-seryl-[protein] + ADP + H(+)</text>
        <dbReference type="Rhea" id="RHEA:17989"/>
        <dbReference type="Rhea" id="RHEA-COMP:9863"/>
        <dbReference type="Rhea" id="RHEA-COMP:11604"/>
        <dbReference type="ChEBI" id="CHEBI:15378"/>
        <dbReference type="ChEBI" id="CHEBI:29999"/>
        <dbReference type="ChEBI" id="CHEBI:30616"/>
        <dbReference type="ChEBI" id="CHEBI:83421"/>
        <dbReference type="ChEBI" id="CHEBI:456216"/>
        <dbReference type="EC" id="2.7.12.1"/>
    </reaction>
</comment>
<dbReference type="GO" id="GO:0070374">
    <property type="term" value="P:positive regulation of ERK1 and ERK2 cascade"/>
    <property type="evidence" value="ECO:0007669"/>
    <property type="project" value="TreeGrafter"/>
</dbReference>
<evidence type="ECO:0000256" key="17">
    <source>
        <dbReference type="ARBA" id="ARBA00049003"/>
    </source>
</evidence>
<comment type="subcellular location">
    <subcellularLocation>
        <location evidence="2">Apical cell membrane</location>
    </subcellularLocation>
    <subcellularLocation>
        <location evidence="1">Basolateral cell membrane</location>
    </subcellularLocation>
    <subcellularLocation>
        <location evidence="3">Cell junction</location>
    </subcellularLocation>
    <subcellularLocation>
        <location evidence="4">Cytoplasm</location>
    </subcellularLocation>
</comment>
<dbReference type="InterPro" id="IPR017441">
    <property type="entry name" value="Protein_kinase_ATP_BS"/>
</dbReference>
<evidence type="ECO:0000256" key="18">
    <source>
        <dbReference type="ARBA" id="ARBA00049308"/>
    </source>
</evidence>
<keyword evidence="7" id="KW-0723">Serine/threonine-protein kinase</keyword>
<evidence type="ECO:0000256" key="9">
    <source>
        <dbReference type="ARBA" id="ARBA00022741"/>
    </source>
</evidence>
<name>A0AAD9CLP2_DISEL</name>
<dbReference type="PROSITE" id="PS00107">
    <property type="entry name" value="PROTEIN_KINASE_ATP"/>
    <property type="match status" value="1"/>
</dbReference>
<dbReference type="GO" id="GO:0016324">
    <property type="term" value="C:apical plasma membrane"/>
    <property type="evidence" value="ECO:0007669"/>
    <property type="project" value="UniProtKB-SubCell"/>
</dbReference>
<keyword evidence="9 20" id="KW-0547">Nucleotide-binding</keyword>
<evidence type="ECO:0000256" key="19">
    <source>
        <dbReference type="ARBA" id="ARBA00051680"/>
    </source>
</evidence>
<dbReference type="SUPFAM" id="SSF56112">
    <property type="entry name" value="Protein kinase-like (PK-like)"/>
    <property type="match status" value="1"/>
</dbReference>
<evidence type="ECO:0000256" key="14">
    <source>
        <dbReference type="ARBA" id="ARBA00040421"/>
    </source>
</evidence>